<evidence type="ECO:0000313" key="2">
    <source>
        <dbReference type="Proteomes" id="UP001164539"/>
    </source>
</evidence>
<gene>
    <name evidence="1" type="ORF">OWV82_024631</name>
</gene>
<keyword evidence="2" id="KW-1185">Reference proteome</keyword>
<sequence>MLFIQGRSNFKSSVIMENKSQLPTVGKVIRCKAAICRNAGKPLVIEEIEVDPPKAWEVRIKILCTSLCRSDVSFWKLEPPLSVFPRIFGHEAVGVVESVGEYVEEVKEGDLVMPVSQRDCGECRDCKSRRSFICSKFDKVPNMPRDGTSRFRDVKGDVVHNFLSLSTFTQYTVVDITHIFKITADIPVDKACLLSGVSTGIGAAWKVAGVEAGSTVAIFGLGAVGLSVAEGARLCGASKIIGVDLNPEKFELGKKFGVTDFINPASCGDKKVSEVIQQMTDGGADYCFECVGLASVIEDAFSGSRQGFSKTVILGAEMLGPPISLKGVDILKGRTICGSLHGGMKPKSDYPILIQKYLDKELNLDDFKTHEVSFQDINKAFELLLEGKSLRTIIWMDKDKLN</sequence>
<dbReference type="EMBL" id="CM051407">
    <property type="protein sequence ID" value="KAJ4701376.1"/>
    <property type="molecule type" value="Genomic_DNA"/>
</dbReference>
<comment type="caution">
    <text evidence="1">The sequence shown here is derived from an EMBL/GenBank/DDBJ whole genome shotgun (WGS) entry which is preliminary data.</text>
</comment>
<organism evidence="1 2">
    <name type="scientific">Melia azedarach</name>
    <name type="common">Chinaberry tree</name>
    <dbReference type="NCBI Taxonomy" id="155640"/>
    <lineage>
        <taxon>Eukaryota</taxon>
        <taxon>Viridiplantae</taxon>
        <taxon>Streptophyta</taxon>
        <taxon>Embryophyta</taxon>
        <taxon>Tracheophyta</taxon>
        <taxon>Spermatophyta</taxon>
        <taxon>Magnoliopsida</taxon>
        <taxon>eudicotyledons</taxon>
        <taxon>Gunneridae</taxon>
        <taxon>Pentapetalae</taxon>
        <taxon>rosids</taxon>
        <taxon>malvids</taxon>
        <taxon>Sapindales</taxon>
        <taxon>Meliaceae</taxon>
        <taxon>Melia</taxon>
    </lineage>
</organism>
<dbReference type="Proteomes" id="UP001164539">
    <property type="component" value="Chromosome 14"/>
</dbReference>
<proteinExistence type="predicted"/>
<protein>
    <submittedName>
        <fullName evidence="1">Alcohol dehydrogenase-like</fullName>
    </submittedName>
</protein>
<evidence type="ECO:0000313" key="1">
    <source>
        <dbReference type="EMBL" id="KAJ4701376.1"/>
    </source>
</evidence>
<name>A0ACC1WQB4_MELAZ</name>
<reference evidence="1 2" key="1">
    <citation type="journal article" date="2023" name="Science">
        <title>Complex scaffold remodeling in plant triterpene biosynthesis.</title>
        <authorList>
            <person name="De La Pena R."/>
            <person name="Hodgson H."/>
            <person name="Liu J.C."/>
            <person name="Stephenson M.J."/>
            <person name="Martin A.C."/>
            <person name="Owen C."/>
            <person name="Harkess A."/>
            <person name="Leebens-Mack J."/>
            <person name="Jimenez L.E."/>
            <person name="Osbourn A."/>
            <person name="Sattely E.S."/>
        </authorList>
    </citation>
    <scope>NUCLEOTIDE SEQUENCE [LARGE SCALE GENOMIC DNA]</scope>
    <source>
        <strain evidence="2">cv. JPN11</strain>
        <tissue evidence="1">Leaf</tissue>
    </source>
</reference>
<accession>A0ACC1WQB4</accession>